<evidence type="ECO:0000256" key="2">
    <source>
        <dbReference type="SAM" id="MobiDB-lite"/>
    </source>
</evidence>
<evidence type="ECO:0000313" key="6">
    <source>
        <dbReference type="Proteomes" id="UP001055108"/>
    </source>
</evidence>
<sequence length="937" mass="95394">MSKTFSVAVEIGGRIAASLPAAIKGAESAVGAMGRRMSALNAGVGSAFNTASRGVTAAGKTIQDAGRSATSNLSMPLGILSMSAGRIVFDFEKAGNALQAVTEMTRAQREEIEKLARAQNYFTPQDAMKSALELGKTGFNAEQIKGTLEGAMKLALAGDIAAERATDIVTNVLTSMRLPMANATQAASSMKRVGDVFAYTANKTNTDVEKLGETFKFAGQMAATAGLDVETLAAAAGTMANAGIRGSEAGVALRSALVRMVRPTKPALAAMTRLGLSFNDFVTQSRTVNADGILNSLKLQGVDASKAHGAINKILSDPKAKYDVGDTVAKITDAIQRAAGTAGGAMDRDKLAEGITDAMIGAADKVDFVGFLRALKAKGASLGDLTAIFQTQHGGRMGTLLQGVLVDAIDDIRKNAPGYNDRAVELRLQGVVGAVYRLNSAYSNLWITLAETGVLDTVSEALEGVSDGLKRLQKSNPALLKFGTYAALGAVALGPLMMVAGGAVRAIGLLGGSLLFLARAATVGLAANLLGAAKGIAAVGVAASAGVVARVRALAAGLIALGAVGGSRAVLAAAGASLLGLGRSVLAFPVVALRAIGGAMLALVANPVGIAITAIVAGLTALGVWVYNNWDGIKTFFSAFGESFMKGLGPEASGAVKKVTEGLQSVWDWFSKILGPLDESGEKWKSWGESAGTATAELVKGIAALPGKAIAAAGEFGSAMMGLAQNGWDAAKSVDWAGLGSAIIDGIVSGVTGAAGRLVDAVKGAASRAWNSAKGVFGGATPTPATPNATPRGGSPLEARALGGPVRGGVPYLVGERGPEIFVPRATGRIETNGTLRKLSAIGGAEGSNRRLASIGAEDGTPPVRVPTADAMVHLGATSQPVSKNVRGGNVSVVNNWTISGDADSPAMRQRMAREVERAIERVLARHESEQRGLLSD</sequence>
<reference evidence="5" key="2">
    <citation type="submission" date="2021-08" db="EMBL/GenBank/DDBJ databases">
        <authorList>
            <person name="Tani A."/>
            <person name="Ola A."/>
            <person name="Ogura Y."/>
            <person name="Katsura K."/>
            <person name="Hayashi T."/>
        </authorList>
    </citation>
    <scope>NUCLEOTIDE SEQUENCE</scope>
    <source>
        <strain evidence="5">NBRC 103626</strain>
    </source>
</reference>
<dbReference type="PANTHER" id="PTHR37813:SF1">
    <property type="entry name" value="FELS-2 PROPHAGE PROTEIN"/>
    <property type="match status" value="1"/>
</dbReference>
<dbReference type="Proteomes" id="UP001055108">
    <property type="component" value="Unassembled WGS sequence"/>
</dbReference>
<dbReference type="NCBIfam" id="TIGR01760">
    <property type="entry name" value="tape_meas_TP901"/>
    <property type="match status" value="1"/>
</dbReference>
<dbReference type="AlphaFoldDB" id="A0AA37HR33"/>
<evidence type="ECO:0000256" key="3">
    <source>
        <dbReference type="SAM" id="Phobius"/>
    </source>
</evidence>
<organism evidence="5 6">
    <name type="scientific">Methylobacterium gregans</name>
    <dbReference type="NCBI Taxonomy" id="374424"/>
    <lineage>
        <taxon>Bacteria</taxon>
        <taxon>Pseudomonadati</taxon>
        <taxon>Pseudomonadota</taxon>
        <taxon>Alphaproteobacteria</taxon>
        <taxon>Hyphomicrobiales</taxon>
        <taxon>Methylobacteriaceae</taxon>
        <taxon>Methylobacterium</taxon>
    </lineage>
</organism>
<dbReference type="PANTHER" id="PTHR37813">
    <property type="entry name" value="FELS-2 PROPHAGE PROTEIN"/>
    <property type="match status" value="1"/>
</dbReference>
<dbReference type="InterPro" id="IPR010090">
    <property type="entry name" value="Phage_tape_meas"/>
</dbReference>
<evidence type="ECO:0000313" key="5">
    <source>
        <dbReference type="EMBL" id="GJD79387.1"/>
    </source>
</evidence>
<feature type="transmembrane region" description="Helical" evidence="3">
    <location>
        <begin position="570"/>
        <end position="593"/>
    </location>
</feature>
<comment type="caution">
    <text evidence="5">The sequence shown here is derived from an EMBL/GenBank/DDBJ whole genome shotgun (WGS) entry which is preliminary data.</text>
</comment>
<evidence type="ECO:0000259" key="4">
    <source>
        <dbReference type="Pfam" id="PF10145"/>
    </source>
</evidence>
<feature type="transmembrane region" description="Helical" evidence="3">
    <location>
        <begin position="600"/>
        <end position="627"/>
    </location>
</feature>
<dbReference type="EMBL" id="BPQM01000061">
    <property type="protein sequence ID" value="GJD79387.1"/>
    <property type="molecule type" value="Genomic_DNA"/>
</dbReference>
<accession>A0AA37HR33</accession>
<dbReference type="RefSeq" id="WP_238303381.1">
    <property type="nucleotide sequence ID" value="NZ_BPQM01000061.1"/>
</dbReference>
<feature type="compositionally biased region" description="Low complexity" evidence="2">
    <location>
        <begin position="779"/>
        <end position="794"/>
    </location>
</feature>
<proteinExistence type="predicted"/>
<evidence type="ECO:0000256" key="1">
    <source>
        <dbReference type="ARBA" id="ARBA00022612"/>
    </source>
</evidence>
<name>A0AA37HR33_9HYPH</name>
<keyword evidence="1" id="KW-1188">Viral release from host cell</keyword>
<keyword evidence="3" id="KW-1133">Transmembrane helix</keyword>
<gene>
    <name evidence="5" type="ORF">NBEOAGPD_2613</name>
</gene>
<feature type="domain" description="Phage tail tape measure protein" evidence="4">
    <location>
        <begin position="113"/>
        <end position="314"/>
    </location>
</feature>
<reference evidence="5" key="1">
    <citation type="journal article" date="2016" name="Front. Microbiol.">
        <title>Genome Sequence of the Piezophilic, Mesophilic Sulfate-Reducing Bacterium Desulfovibrio indicus J2T.</title>
        <authorList>
            <person name="Cao J."/>
            <person name="Maignien L."/>
            <person name="Shao Z."/>
            <person name="Alain K."/>
            <person name="Jebbar M."/>
        </authorList>
    </citation>
    <scope>NUCLEOTIDE SEQUENCE</scope>
    <source>
        <strain evidence="5">NBRC 103626</strain>
    </source>
</reference>
<feature type="region of interest" description="Disordered" evidence="2">
    <location>
        <begin position="777"/>
        <end position="801"/>
    </location>
</feature>
<keyword evidence="3" id="KW-0812">Transmembrane</keyword>
<keyword evidence="6" id="KW-1185">Reference proteome</keyword>
<feature type="transmembrane region" description="Helical" evidence="3">
    <location>
        <begin position="506"/>
        <end position="530"/>
    </location>
</feature>
<dbReference type="Pfam" id="PF10145">
    <property type="entry name" value="PhageMin_Tail"/>
    <property type="match status" value="1"/>
</dbReference>
<keyword evidence="3" id="KW-0472">Membrane</keyword>
<protein>
    <recommendedName>
        <fullName evidence="4">Phage tail tape measure protein domain-containing protein</fullName>
    </recommendedName>
</protein>